<dbReference type="Proteomes" id="UP001059041">
    <property type="component" value="Linkage Group LG11"/>
</dbReference>
<evidence type="ECO:0000256" key="1">
    <source>
        <dbReference type="SAM" id="Coils"/>
    </source>
</evidence>
<accession>A0A9W7TVB7</accession>
<feature type="region of interest" description="Disordered" evidence="2">
    <location>
        <begin position="137"/>
        <end position="202"/>
    </location>
</feature>
<dbReference type="AlphaFoldDB" id="A0A9W7TVB7"/>
<dbReference type="EMBL" id="JAFHDT010000011">
    <property type="protein sequence ID" value="KAI7802972.1"/>
    <property type="molecule type" value="Genomic_DNA"/>
</dbReference>
<name>A0A9W7TVB7_TRIRA</name>
<feature type="coiled-coil region" evidence="1">
    <location>
        <begin position="58"/>
        <end position="85"/>
    </location>
</feature>
<protein>
    <submittedName>
        <fullName evidence="3">Uncharacterized protein</fullName>
    </submittedName>
</protein>
<evidence type="ECO:0000313" key="3">
    <source>
        <dbReference type="EMBL" id="KAI7802972.1"/>
    </source>
</evidence>
<feature type="compositionally biased region" description="Basic and acidic residues" evidence="2">
    <location>
        <begin position="183"/>
        <end position="192"/>
    </location>
</feature>
<keyword evidence="4" id="KW-1185">Reference proteome</keyword>
<feature type="compositionally biased region" description="Polar residues" evidence="2">
    <location>
        <begin position="139"/>
        <end position="153"/>
    </location>
</feature>
<evidence type="ECO:0000313" key="4">
    <source>
        <dbReference type="Proteomes" id="UP001059041"/>
    </source>
</evidence>
<feature type="compositionally biased region" description="Polar residues" evidence="2">
    <location>
        <begin position="193"/>
        <end position="202"/>
    </location>
</feature>
<sequence length="202" mass="23025">MSAGSFSIAEHPSNTDQSFLINLYDLHLKVIEQEYEIAILTAFNTLFDQLLFLDYIAVGRAEERIKDIKKELPSLERIVLEEEKQMDYYTGLLTDVIIQMQEACSKEDEIIDETQAQQNSFTNQIPTRQQAALEKLHQDSQTLPNESQRTSSAQRREDSRGGGGEDIQDELMEEIALNITTECRTESKKKNSDGLTPSLQFT</sequence>
<organism evidence="3 4">
    <name type="scientific">Triplophysa rosa</name>
    <name type="common">Cave loach</name>
    <dbReference type="NCBI Taxonomy" id="992332"/>
    <lineage>
        <taxon>Eukaryota</taxon>
        <taxon>Metazoa</taxon>
        <taxon>Chordata</taxon>
        <taxon>Craniata</taxon>
        <taxon>Vertebrata</taxon>
        <taxon>Euteleostomi</taxon>
        <taxon>Actinopterygii</taxon>
        <taxon>Neopterygii</taxon>
        <taxon>Teleostei</taxon>
        <taxon>Ostariophysi</taxon>
        <taxon>Cypriniformes</taxon>
        <taxon>Nemacheilidae</taxon>
        <taxon>Triplophysa</taxon>
    </lineage>
</organism>
<gene>
    <name evidence="3" type="ORF">IRJ41_001116</name>
</gene>
<keyword evidence="1" id="KW-0175">Coiled coil</keyword>
<comment type="caution">
    <text evidence="3">The sequence shown here is derived from an EMBL/GenBank/DDBJ whole genome shotgun (WGS) entry which is preliminary data.</text>
</comment>
<proteinExistence type="predicted"/>
<reference evidence="3" key="1">
    <citation type="submission" date="2021-02" db="EMBL/GenBank/DDBJ databases">
        <title>Comparative genomics reveals that relaxation of natural selection precedes convergent phenotypic evolution of cavefish.</title>
        <authorList>
            <person name="Peng Z."/>
        </authorList>
    </citation>
    <scope>NUCLEOTIDE SEQUENCE</scope>
    <source>
        <tissue evidence="3">Muscle</tissue>
    </source>
</reference>
<evidence type="ECO:0000256" key="2">
    <source>
        <dbReference type="SAM" id="MobiDB-lite"/>
    </source>
</evidence>